<comment type="caution">
    <text evidence="2">The sequence shown here is derived from an EMBL/GenBank/DDBJ whole genome shotgun (WGS) entry which is preliminary data.</text>
</comment>
<evidence type="ECO:0000313" key="2">
    <source>
        <dbReference type="EMBL" id="MFA9477604.1"/>
    </source>
</evidence>
<dbReference type="Pfam" id="PF13630">
    <property type="entry name" value="SdpI"/>
    <property type="match status" value="1"/>
</dbReference>
<feature type="transmembrane region" description="Helical" evidence="1">
    <location>
        <begin position="87"/>
        <end position="104"/>
    </location>
</feature>
<keyword evidence="1" id="KW-0472">Membrane</keyword>
<name>A0ABV4U1Y0_9BACT</name>
<evidence type="ECO:0000313" key="3">
    <source>
        <dbReference type="Proteomes" id="UP001575105"/>
    </source>
</evidence>
<dbReference type="RefSeq" id="WP_425344533.1">
    <property type="nucleotide sequence ID" value="NZ_JBGUBD010000003.1"/>
</dbReference>
<evidence type="ECO:0000256" key="1">
    <source>
        <dbReference type="SAM" id="Phobius"/>
    </source>
</evidence>
<protein>
    <submittedName>
        <fullName evidence="2">SdpI family protein</fullName>
    </submittedName>
</protein>
<dbReference type="Proteomes" id="UP001575105">
    <property type="component" value="Unassembled WGS sequence"/>
</dbReference>
<gene>
    <name evidence="2" type="ORF">ACERK3_04770</name>
</gene>
<proteinExistence type="predicted"/>
<reference evidence="2 3" key="1">
    <citation type="submission" date="2024-08" db="EMBL/GenBank/DDBJ databases">
        <title>Whole-genome sequencing of halo(alkali)philic microorganisms from hypersaline lakes.</title>
        <authorList>
            <person name="Sorokin D.Y."/>
            <person name="Merkel A.Y."/>
            <person name="Messina E."/>
            <person name="Yakimov M."/>
        </authorList>
    </citation>
    <scope>NUCLEOTIDE SEQUENCE [LARGE SCALE GENOMIC DNA]</scope>
    <source>
        <strain evidence="2 3">AB-hyl4</strain>
    </source>
</reference>
<sequence length="115" mass="12889">MNWLDPFFLTIGSSALIFLIVGLLQKRFPPAKINPYYGYRTPSSMRSQERWHFAQRYSASVMIRMGATVAPFAIVGLFMTWPPVTSAIVALAVVGAMVAILLVGTERAIRHRFEV</sequence>
<feature type="transmembrane region" description="Helical" evidence="1">
    <location>
        <begin position="61"/>
        <end position="81"/>
    </location>
</feature>
<dbReference type="EMBL" id="JBGUBD010000003">
    <property type="protein sequence ID" value="MFA9477604.1"/>
    <property type="molecule type" value="Genomic_DNA"/>
</dbReference>
<keyword evidence="1" id="KW-1133">Transmembrane helix</keyword>
<keyword evidence="3" id="KW-1185">Reference proteome</keyword>
<feature type="transmembrane region" description="Helical" evidence="1">
    <location>
        <begin position="6"/>
        <end position="24"/>
    </location>
</feature>
<dbReference type="InterPro" id="IPR025962">
    <property type="entry name" value="SdpI/YhfL"/>
</dbReference>
<organism evidence="2 3">
    <name type="scientific">Natronomicrosphaera hydrolytica</name>
    <dbReference type="NCBI Taxonomy" id="3242702"/>
    <lineage>
        <taxon>Bacteria</taxon>
        <taxon>Pseudomonadati</taxon>
        <taxon>Planctomycetota</taxon>
        <taxon>Phycisphaerae</taxon>
        <taxon>Phycisphaerales</taxon>
        <taxon>Phycisphaeraceae</taxon>
        <taxon>Natronomicrosphaera</taxon>
    </lineage>
</organism>
<accession>A0ABV4U1Y0</accession>
<keyword evidence="1" id="KW-0812">Transmembrane</keyword>